<dbReference type="PROSITE" id="PS00086">
    <property type="entry name" value="CYTOCHROME_P450"/>
    <property type="match status" value="1"/>
</dbReference>
<keyword evidence="2" id="KW-0479">Metal-binding</keyword>
<dbReference type="InterPro" id="IPR001128">
    <property type="entry name" value="Cyt_P450"/>
</dbReference>
<accession>A0ABN2Q410</accession>
<keyword evidence="2" id="KW-0560">Oxidoreductase</keyword>
<evidence type="ECO:0000313" key="3">
    <source>
        <dbReference type="EMBL" id="GAA1941201.1"/>
    </source>
</evidence>
<keyword evidence="2" id="KW-0408">Iron</keyword>
<dbReference type="InterPro" id="IPR002397">
    <property type="entry name" value="Cyt_P450_B"/>
</dbReference>
<organism evidence="3 4">
    <name type="scientific">Amycolatopsis minnesotensis</name>
    <dbReference type="NCBI Taxonomy" id="337894"/>
    <lineage>
        <taxon>Bacteria</taxon>
        <taxon>Bacillati</taxon>
        <taxon>Actinomycetota</taxon>
        <taxon>Actinomycetes</taxon>
        <taxon>Pseudonocardiales</taxon>
        <taxon>Pseudonocardiaceae</taxon>
        <taxon>Amycolatopsis</taxon>
    </lineage>
</organism>
<dbReference type="InterPro" id="IPR036396">
    <property type="entry name" value="Cyt_P450_sf"/>
</dbReference>
<dbReference type="Gene3D" id="1.10.630.10">
    <property type="entry name" value="Cytochrome P450"/>
    <property type="match status" value="1"/>
</dbReference>
<comment type="similarity">
    <text evidence="1 2">Belongs to the cytochrome P450 family.</text>
</comment>
<evidence type="ECO:0000256" key="2">
    <source>
        <dbReference type="RuleBase" id="RU000461"/>
    </source>
</evidence>
<protein>
    <submittedName>
        <fullName evidence="3">Cytochrome P450</fullName>
    </submittedName>
</protein>
<dbReference type="Pfam" id="PF00067">
    <property type="entry name" value="p450"/>
    <property type="match status" value="1"/>
</dbReference>
<dbReference type="Proteomes" id="UP001501116">
    <property type="component" value="Unassembled WGS sequence"/>
</dbReference>
<dbReference type="InterPro" id="IPR017972">
    <property type="entry name" value="Cyt_P450_CS"/>
</dbReference>
<dbReference type="PANTHER" id="PTHR46696:SF3">
    <property type="entry name" value="PULCHERRIMINIC ACID SYNTHASE"/>
    <property type="match status" value="1"/>
</dbReference>
<reference evidence="3 4" key="1">
    <citation type="journal article" date="2019" name="Int. J. Syst. Evol. Microbiol.">
        <title>The Global Catalogue of Microorganisms (GCM) 10K type strain sequencing project: providing services to taxonomists for standard genome sequencing and annotation.</title>
        <authorList>
            <consortium name="The Broad Institute Genomics Platform"/>
            <consortium name="The Broad Institute Genome Sequencing Center for Infectious Disease"/>
            <person name="Wu L."/>
            <person name="Ma J."/>
        </authorList>
    </citation>
    <scope>NUCLEOTIDE SEQUENCE [LARGE SCALE GENOMIC DNA]</scope>
    <source>
        <strain evidence="3 4">JCM 14545</strain>
    </source>
</reference>
<evidence type="ECO:0000313" key="4">
    <source>
        <dbReference type="Proteomes" id="UP001501116"/>
    </source>
</evidence>
<dbReference type="RefSeq" id="WP_344413001.1">
    <property type="nucleotide sequence ID" value="NZ_BAAANN010000002.1"/>
</dbReference>
<dbReference type="PANTHER" id="PTHR46696">
    <property type="entry name" value="P450, PUTATIVE (EUROFUNG)-RELATED"/>
    <property type="match status" value="1"/>
</dbReference>
<comment type="caution">
    <text evidence="3">The sequence shown here is derived from an EMBL/GenBank/DDBJ whole genome shotgun (WGS) entry which is preliminary data.</text>
</comment>
<keyword evidence="2" id="KW-0349">Heme</keyword>
<dbReference type="SUPFAM" id="SSF48264">
    <property type="entry name" value="Cytochrome P450"/>
    <property type="match status" value="1"/>
</dbReference>
<name>A0ABN2Q410_9PSEU</name>
<evidence type="ECO:0000256" key="1">
    <source>
        <dbReference type="ARBA" id="ARBA00010617"/>
    </source>
</evidence>
<dbReference type="PRINTS" id="PR00359">
    <property type="entry name" value="BP450"/>
</dbReference>
<sequence length="390" mass="42670">MALEELDVEGIDFATGDIPNAHRLLSTLRRRKPYAVVPFGGGRAIVLLTHELVTAAFKDEETFPAAAAHPPSGPVLGHTVQCMAGAAHRIHERLATPAFHDGLAGDYGSALFEPVAHELVDRFSRHEVDLVVEFTEQYPVLVVARMLGLPLADESVLWRWMHDLYYYPVEPDGAARASDEFGAYLREIIRRRRTRPGDDLISTLLTVDGYSDESVLAFARMLFPAAADTVMLALGNVLAALLTHPAQLAKVRRHPKTELSWAVREALRWEPPVGMLPRLCTRHTEWHGITIPAATPVVFAITSANRDPAVYPDPDAYDLDRRAMATLAFGDGAHACLGARFALAELTAGLKVLIERLPDMRLAPGADARVGSRMTPVLRGPSSLPVLLGR</sequence>
<keyword evidence="4" id="KW-1185">Reference proteome</keyword>
<keyword evidence="2" id="KW-0503">Monooxygenase</keyword>
<dbReference type="EMBL" id="BAAANN010000002">
    <property type="protein sequence ID" value="GAA1941201.1"/>
    <property type="molecule type" value="Genomic_DNA"/>
</dbReference>
<proteinExistence type="inferred from homology"/>
<gene>
    <name evidence="3" type="ORF">GCM10009754_05660</name>
</gene>